<accession>A0A1F7WZF8</accession>
<protein>
    <submittedName>
        <fullName evidence="1">Uncharacterized protein</fullName>
    </submittedName>
</protein>
<dbReference type="Proteomes" id="UP000176939">
    <property type="component" value="Unassembled WGS sequence"/>
</dbReference>
<name>A0A1F7WZF8_9BACT</name>
<evidence type="ECO:0000313" key="1">
    <source>
        <dbReference type="EMBL" id="OGM08252.1"/>
    </source>
</evidence>
<organism evidence="1 2">
    <name type="scientific">Candidatus Woesebacteria bacterium RBG_13_36_22</name>
    <dbReference type="NCBI Taxonomy" id="1802478"/>
    <lineage>
        <taxon>Bacteria</taxon>
        <taxon>Candidatus Woeseibacteriota</taxon>
    </lineage>
</organism>
<dbReference type="EMBL" id="MGFQ01000053">
    <property type="protein sequence ID" value="OGM08252.1"/>
    <property type="molecule type" value="Genomic_DNA"/>
</dbReference>
<sequence>MYDYKKETKKSLKEKANKNKNVTRFANARILLIDIDSEEDFRRWKMEIEQFEPILNFPKYKVEVSKGGLPHRHITVYLKTPLDIWKRIALQFCLGSDLKRETMNCYRQLVGRAANIVFFEKKDE</sequence>
<gene>
    <name evidence="1" type="ORF">A2Z67_00945</name>
</gene>
<proteinExistence type="predicted"/>
<reference evidence="1 2" key="1">
    <citation type="journal article" date="2016" name="Nat. Commun.">
        <title>Thousands of microbial genomes shed light on interconnected biogeochemical processes in an aquifer system.</title>
        <authorList>
            <person name="Anantharaman K."/>
            <person name="Brown C.T."/>
            <person name="Hug L.A."/>
            <person name="Sharon I."/>
            <person name="Castelle C.J."/>
            <person name="Probst A.J."/>
            <person name="Thomas B.C."/>
            <person name="Singh A."/>
            <person name="Wilkins M.J."/>
            <person name="Karaoz U."/>
            <person name="Brodie E.L."/>
            <person name="Williams K.H."/>
            <person name="Hubbard S.S."/>
            <person name="Banfield J.F."/>
        </authorList>
    </citation>
    <scope>NUCLEOTIDE SEQUENCE [LARGE SCALE GENOMIC DNA]</scope>
</reference>
<evidence type="ECO:0000313" key="2">
    <source>
        <dbReference type="Proteomes" id="UP000176939"/>
    </source>
</evidence>
<dbReference type="AlphaFoldDB" id="A0A1F7WZF8"/>
<comment type="caution">
    <text evidence="1">The sequence shown here is derived from an EMBL/GenBank/DDBJ whole genome shotgun (WGS) entry which is preliminary data.</text>
</comment>